<evidence type="ECO:0000313" key="3">
    <source>
        <dbReference type="Proteomes" id="UP001590950"/>
    </source>
</evidence>
<dbReference type="EMBL" id="JBEFKJ010000018">
    <property type="protein sequence ID" value="KAL2041200.1"/>
    <property type="molecule type" value="Genomic_DNA"/>
</dbReference>
<accession>A0ABR4A6V1</accession>
<evidence type="ECO:0000256" key="1">
    <source>
        <dbReference type="SAM" id="MobiDB-lite"/>
    </source>
</evidence>
<feature type="compositionally biased region" description="Basic and acidic residues" evidence="1">
    <location>
        <begin position="452"/>
        <end position="472"/>
    </location>
</feature>
<feature type="compositionally biased region" description="Basic and acidic residues" evidence="1">
    <location>
        <begin position="16"/>
        <end position="26"/>
    </location>
</feature>
<comment type="caution">
    <text evidence="2">The sequence shown here is derived from an EMBL/GenBank/DDBJ whole genome shotgun (WGS) entry which is preliminary data.</text>
</comment>
<sequence length="546" mass="60572">MRGRELKTFVLPQLVEARRNQEEDMRPASPTLPSHVHHPSRSSTVSDLPSPITPTFSLRGHSRLPSSTSSIASSPTMRSSLDGFGPAYRTLTDVKEEPHDKDDDHHMINGFETSGEREEEAPPKTPEPEWVLYQPTALDFSSAYDFPDDALDSEFAPNPRAKRRRDDDSPLSPMDGIKSRIPSFSRSLSRKWRSRKATPTIAMPDRSQEQSLSRANSTRAPSLAGSAVEAGDSKGVQLPPTPARTAFDHGVEDLDVNSMNTYSPHTSQDNVVDQEVKPTTPLLPPILTQFPDHIREVPYQSPLQSPTVADPEASSVLNTPLPTPRIAGLPSPPLSSKPSISSFHRQRGIIPISPSSDIPPLLITNPNDRWANELGHANFTITPEPYIPEESTPETCKQLRVDWDAARFNYMKQLMRTGEHYGMTSKIHRLTEEKWAEIDSVWKRNVEACRSRLPPERRSDPAGSSTHDDMRPEPTPLMKMPSLNGPKSEGKFPTIGDEGIVGPMEQIPSLAQQPHRKKRKLGLLKWMQGVWPAGAGVLGRRSSSGQ</sequence>
<reference evidence="2 3" key="1">
    <citation type="submission" date="2024-09" db="EMBL/GenBank/DDBJ databases">
        <title>Rethinking Asexuality: The Enigmatic Case of Functional Sexual Genes in Lepraria (Stereocaulaceae).</title>
        <authorList>
            <person name="Doellman M."/>
            <person name="Sun Y."/>
            <person name="Barcenas-Pena A."/>
            <person name="Lumbsch H.T."/>
            <person name="Grewe F."/>
        </authorList>
    </citation>
    <scope>NUCLEOTIDE SEQUENCE [LARGE SCALE GENOMIC DNA]</scope>
    <source>
        <strain evidence="2 3">Mercado 3170</strain>
    </source>
</reference>
<feature type="compositionally biased region" description="Low complexity" evidence="1">
    <location>
        <begin position="63"/>
        <end position="80"/>
    </location>
</feature>
<keyword evidence="3" id="KW-1185">Reference proteome</keyword>
<dbReference type="Proteomes" id="UP001590950">
    <property type="component" value="Unassembled WGS sequence"/>
</dbReference>
<feature type="compositionally biased region" description="Polar residues" evidence="1">
    <location>
        <begin position="209"/>
        <end position="220"/>
    </location>
</feature>
<feature type="compositionally biased region" description="Basic and acidic residues" evidence="1">
    <location>
        <begin position="92"/>
        <end position="107"/>
    </location>
</feature>
<feature type="region of interest" description="Disordered" evidence="1">
    <location>
        <begin position="452"/>
        <end position="490"/>
    </location>
</feature>
<feature type="region of interest" description="Disordered" evidence="1">
    <location>
        <begin position="1"/>
        <end position="237"/>
    </location>
</feature>
<name>A0ABR4A6V1_9LECA</name>
<organism evidence="2 3">
    <name type="scientific">Stereocaulon virgatum</name>
    <dbReference type="NCBI Taxonomy" id="373712"/>
    <lineage>
        <taxon>Eukaryota</taxon>
        <taxon>Fungi</taxon>
        <taxon>Dikarya</taxon>
        <taxon>Ascomycota</taxon>
        <taxon>Pezizomycotina</taxon>
        <taxon>Lecanoromycetes</taxon>
        <taxon>OSLEUM clade</taxon>
        <taxon>Lecanoromycetidae</taxon>
        <taxon>Lecanorales</taxon>
        <taxon>Lecanorineae</taxon>
        <taxon>Stereocaulaceae</taxon>
        <taxon>Stereocaulon</taxon>
    </lineage>
</organism>
<gene>
    <name evidence="2" type="ORF">N7G274_006145</name>
</gene>
<evidence type="ECO:0008006" key="4">
    <source>
        <dbReference type="Google" id="ProtNLM"/>
    </source>
</evidence>
<protein>
    <recommendedName>
        <fullName evidence="4">Only prolin and serin are matching in the corresponding protein</fullName>
    </recommendedName>
</protein>
<proteinExistence type="predicted"/>
<evidence type="ECO:0000313" key="2">
    <source>
        <dbReference type="EMBL" id="KAL2041200.1"/>
    </source>
</evidence>